<dbReference type="Gene3D" id="2.60.40.1170">
    <property type="entry name" value="Mu homology domain, subdomain B"/>
    <property type="match status" value="2"/>
</dbReference>
<proteinExistence type="predicted"/>
<name>A0ABP0IJJ2_9DINO</name>
<dbReference type="PRINTS" id="PR00314">
    <property type="entry name" value="CLATHRINADPT"/>
</dbReference>
<dbReference type="PANTHER" id="PTHR10529">
    <property type="entry name" value="AP COMPLEX SUBUNIT MU"/>
    <property type="match status" value="1"/>
</dbReference>
<evidence type="ECO:0000313" key="8">
    <source>
        <dbReference type="Proteomes" id="UP001642484"/>
    </source>
</evidence>
<evidence type="ECO:0000256" key="1">
    <source>
        <dbReference type="ARBA" id="ARBA00004308"/>
    </source>
</evidence>
<dbReference type="InterPro" id="IPR050431">
    <property type="entry name" value="Adaptor_comp_med_subunit"/>
</dbReference>
<evidence type="ECO:0000256" key="4">
    <source>
        <dbReference type="ARBA" id="ARBA00023136"/>
    </source>
</evidence>
<reference evidence="7 8" key="1">
    <citation type="submission" date="2024-02" db="EMBL/GenBank/DDBJ databases">
        <authorList>
            <person name="Chen Y."/>
            <person name="Shah S."/>
            <person name="Dougan E. K."/>
            <person name="Thang M."/>
            <person name="Chan C."/>
        </authorList>
    </citation>
    <scope>NUCLEOTIDE SEQUENCE [LARGE SCALE GENOMIC DNA]</scope>
</reference>
<dbReference type="EMBL" id="CAXAMN010003080">
    <property type="protein sequence ID" value="CAK9002781.1"/>
    <property type="molecule type" value="Genomic_DNA"/>
</dbReference>
<sequence length="502" mass="56349">MIFVKLFFAPLVAVASRVVSHREALHDELFVLAGAERKTLWHKNFPIYAQDPFGGSVEVTRLTGGEAISTIAFFAPKGSFIRMSADKLMPWYLKWFGTPGERAEYMLGTIYRWVTENPTTAFTAAAATAVTGGLAYYWYRSRGRPSERVVDDTVLHAINRTAKEIEQKDPNLNATMAVSELQAARGAALQAAAEDAEKMCTFGLDSMCEGTVCQARLDEIIDYGYPQILEVDVLKKYITQGGAKNIDLNDQEQLKKITVQATGVCSWRAEGIKHRKNEVFIDVIENVNILMSTKRERLRADVSGEILVNCKLSGMPECKFGMNDKLLMTDKARARSSDKGIALDDYRFHQCVRLSKFDVDREITFIPPDEPFQLMTYRITENIESPFKLLPNVKVLGRSRLELSLQVTAMYDRNIEATNVRIDFPCPKNTAKAHIPNTAHGKARFDPAQGAVVWRIRRFPGRHEYNLLAEAGVKLSEHLLGCGCAFVVMIPTQIVGRHCRLT</sequence>
<protein>
    <recommendedName>
        <fullName evidence="6">MHD domain-containing protein</fullName>
    </recommendedName>
</protein>
<gene>
    <name evidence="7" type="ORF">CCMP2556_LOCUS7010</name>
</gene>
<evidence type="ECO:0000256" key="5">
    <source>
        <dbReference type="SAM" id="SignalP"/>
    </source>
</evidence>
<evidence type="ECO:0000256" key="3">
    <source>
        <dbReference type="ARBA" id="ARBA00022927"/>
    </source>
</evidence>
<dbReference type="InterPro" id="IPR001392">
    <property type="entry name" value="Clathrin_mu"/>
</dbReference>
<dbReference type="InterPro" id="IPR036168">
    <property type="entry name" value="AP2_Mu_C_sf"/>
</dbReference>
<dbReference type="PROSITE" id="PS51072">
    <property type="entry name" value="MHD"/>
    <property type="match status" value="1"/>
</dbReference>
<keyword evidence="3" id="KW-0653">Protein transport</keyword>
<evidence type="ECO:0000259" key="6">
    <source>
        <dbReference type="PROSITE" id="PS51072"/>
    </source>
</evidence>
<accession>A0ABP0IJJ2</accession>
<dbReference type="Pfam" id="PF00928">
    <property type="entry name" value="Adap_comp_sub"/>
    <property type="match status" value="1"/>
</dbReference>
<organism evidence="7 8">
    <name type="scientific">Durusdinium trenchii</name>
    <dbReference type="NCBI Taxonomy" id="1381693"/>
    <lineage>
        <taxon>Eukaryota</taxon>
        <taxon>Sar</taxon>
        <taxon>Alveolata</taxon>
        <taxon>Dinophyceae</taxon>
        <taxon>Suessiales</taxon>
        <taxon>Symbiodiniaceae</taxon>
        <taxon>Durusdinium</taxon>
    </lineage>
</organism>
<evidence type="ECO:0000256" key="2">
    <source>
        <dbReference type="ARBA" id="ARBA00022448"/>
    </source>
</evidence>
<feature type="domain" description="MHD" evidence="6">
    <location>
        <begin position="276"/>
        <end position="502"/>
    </location>
</feature>
<keyword evidence="8" id="KW-1185">Reference proteome</keyword>
<dbReference type="SUPFAM" id="SSF49447">
    <property type="entry name" value="Second domain of Mu2 adaptin subunit (ap50) of ap2 adaptor"/>
    <property type="match status" value="1"/>
</dbReference>
<comment type="caution">
    <text evidence="7">The sequence shown here is derived from an EMBL/GenBank/DDBJ whole genome shotgun (WGS) entry which is preliminary data.</text>
</comment>
<comment type="subcellular location">
    <subcellularLocation>
        <location evidence="1">Endomembrane system</location>
    </subcellularLocation>
</comment>
<feature type="signal peptide" evidence="5">
    <location>
        <begin position="1"/>
        <end position="15"/>
    </location>
</feature>
<evidence type="ECO:0000313" key="7">
    <source>
        <dbReference type="EMBL" id="CAK9002781.1"/>
    </source>
</evidence>
<keyword evidence="4" id="KW-0472">Membrane</keyword>
<keyword evidence="5" id="KW-0732">Signal</keyword>
<dbReference type="Proteomes" id="UP001642484">
    <property type="component" value="Unassembled WGS sequence"/>
</dbReference>
<keyword evidence="2" id="KW-0813">Transport</keyword>
<feature type="chain" id="PRO_5045626984" description="MHD domain-containing protein" evidence="5">
    <location>
        <begin position="16"/>
        <end position="502"/>
    </location>
</feature>
<dbReference type="InterPro" id="IPR028565">
    <property type="entry name" value="MHD"/>
</dbReference>